<evidence type="ECO:0000313" key="3">
    <source>
        <dbReference type="Proteomes" id="UP000236178"/>
    </source>
</evidence>
<evidence type="ECO:0000313" key="2">
    <source>
        <dbReference type="EMBL" id="PKT67394.1"/>
    </source>
</evidence>
<sequence>MSHGESARAVIRVERGEACEEELAALALVLLALRDGGGHGDDDGTRPLAGAHRWRGGTGYRAPDSWR</sequence>
<name>A0A2I0SBV4_9ACTN</name>
<comment type="caution">
    <text evidence="2">The sequence shown here is derived from an EMBL/GenBank/DDBJ whole genome shotgun (WGS) entry which is preliminary data.</text>
</comment>
<organism evidence="2 3">
    <name type="scientific">Streptomyces populi</name>
    <dbReference type="NCBI Taxonomy" id="2058924"/>
    <lineage>
        <taxon>Bacteria</taxon>
        <taxon>Bacillati</taxon>
        <taxon>Actinomycetota</taxon>
        <taxon>Actinomycetes</taxon>
        <taxon>Kitasatosporales</taxon>
        <taxon>Streptomycetaceae</taxon>
        <taxon>Streptomyces</taxon>
    </lineage>
</organism>
<dbReference type="InterPro" id="IPR032716">
    <property type="entry name" value="ACC_epsilon"/>
</dbReference>
<dbReference type="Pfam" id="PF13822">
    <property type="entry name" value="ACC_epsilon"/>
    <property type="match status" value="1"/>
</dbReference>
<protein>
    <recommendedName>
        <fullName evidence="4">Acyl-CoA carboxylase subunit epsilon</fullName>
    </recommendedName>
</protein>
<accession>A0A2I0SBV4</accession>
<feature type="region of interest" description="Disordered" evidence="1">
    <location>
        <begin position="39"/>
        <end position="67"/>
    </location>
</feature>
<reference evidence="2 3" key="1">
    <citation type="submission" date="2017-12" db="EMBL/GenBank/DDBJ databases">
        <title>Streptomyces populusis sp. nov., a novel endophytic actinobacterium isolated from stems of Populus adenopoda Maxim.</title>
        <authorList>
            <person name="Wang Z."/>
        </authorList>
    </citation>
    <scope>NUCLEOTIDE SEQUENCE [LARGE SCALE GENOMIC DNA]</scope>
    <source>
        <strain evidence="2 3">A249</strain>
    </source>
</reference>
<dbReference type="GO" id="GO:0003989">
    <property type="term" value="F:acetyl-CoA carboxylase activity"/>
    <property type="evidence" value="ECO:0007669"/>
    <property type="project" value="InterPro"/>
</dbReference>
<dbReference type="Proteomes" id="UP000236178">
    <property type="component" value="Unassembled WGS sequence"/>
</dbReference>
<dbReference type="AlphaFoldDB" id="A0A2I0SBV4"/>
<evidence type="ECO:0008006" key="4">
    <source>
        <dbReference type="Google" id="ProtNLM"/>
    </source>
</evidence>
<keyword evidence="3" id="KW-1185">Reference proteome</keyword>
<proteinExistence type="predicted"/>
<evidence type="ECO:0000256" key="1">
    <source>
        <dbReference type="SAM" id="MobiDB-lite"/>
    </source>
</evidence>
<dbReference type="RefSeq" id="WP_103554634.1">
    <property type="nucleotide sequence ID" value="NZ_JBHJSK010000046.1"/>
</dbReference>
<gene>
    <name evidence="2" type="ORF">CW362_40725</name>
</gene>
<dbReference type="GO" id="GO:0004658">
    <property type="term" value="F:propionyl-CoA carboxylase activity"/>
    <property type="evidence" value="ECO:0007669"/>
    <property type="project" value="InterPro"/>
</dbReference>
<dbReference type="EMBL" id="PJOS01000179">
    <property type="protein sequence ID" value="PKT67394.1"/>
    <property type="molecule type" value="Genomic_DNA"/>
</dbReference>